<protein>
    <recommendedName>
        <fullName evidence="4">Secreted protein</fullName>
    </recommendedName>
</protein>
<dbReference type="Proteomes" id="UP001221757">
    <property type="component" value="Unassembled WGS sequence"/>
</dbReference>
<dbReference type="EMBL" id="JARKIE010000008">
    <property type="protein sequence ID" value="KAJ7705434.1"/>
    <property type="molecule type" value="Genomic_DNA"/>
</dbReference>
<keyword evidence="1" id="KW-0732">Signal</keyword>
<comment type="caution">
    <text evidence="2">The sequence shown here is derived from an EMBL/GenBank/DDBJ whole genome shotgun (WGS) entry which is preliminary data.</text>
</comment>
<organism evidence="2 3">
    <name type="scientific">Mycena rosella</name>
    <name type="common">Pink bonnet</name>
    <name type="synonym">Agaricus rosellus</name>
    <dbReference type="NCBI Taxonomy" id="1033263"/>
    <lineage>
        <taxon>Eukaryota</taxon>
        <taxon>Fungi</taxon>
        <taxon>Dikarya</taxon>
        <taxon>Basidiomycota</taxon>
        <taxon>Agaricomycotina</taxon>
        <taxon>Agaricomycetes</taxon>
        <taxon>Agaricomycetidae</taxon>
        <taxon>Agaricales</taxon>
        <taxon>Marasmiineae</taxon>
        <taxon>Mycenaceae</taxon>
        <taxon>Mycena</taxon>
    </lineage>
</organism>
<name>A0AAD7M8C4_MYCRO</name>
<proteinExistence type="predicted"/>
<evidence type="ECO:0000313" key="2">
    <source>
        <dbReference type="EMBL" id="KAJ7705434.1"/>
    </source>
</evidence>
<evidence type="ECO:0000313" key="3">
    <source>
        <dbReference type="Proteomes" id="UP001221757"/>
    </source>
</evidence>
<evidence type="ECO:0000256" key="1">
    <source>
        <dbReference type="SAM" id="SignalP"/>
    </source>
</evidence>
<gene>
    <name evidence="2" type="ORF">B0H17DRAFT_667848</name>
</gene>
<keyword evidence="3" id="KW-1185">Reference proteome</keyword>
<reference evidence="2" key="1">
    <citation type="submission" date="2023-03" db="EMBL/GenBank/DDBJ databases">
        <title>Massive genome expansion in bonnet fungi (Mycena s.s.) driven by repeated elements and novel gene families across ecological guilds.</title>
        <authorList>
            <consortium name="Lawrence Berkeley National Laboratory"/>
            <person name="Harder C.B."/>
            <person name="Miyauchi S."/>
            <person name="Viragh M."/>
            <person name="Kuo A."/>
            <person name="Thoen E."/>
            <person name="Andreopoulos B."/>
            <person name="Lu D."/>
            <person name="Skrede I."/>
            <person name="Drula E."/>
            <person name="Henrissat B."/>
            <person name="Morin E."/>
            <person name="Kohler A."/>
            <person name="Barry K."/>
            <person name="LaButti K."/>
            <person name="Morin E."/>
            <person name="Salamov A."/>
            <person name="Lipzen A."/>
            <person name="Mereny Z."/>
            <person name="Hegedus B."/>
            <person name="Baldrian P."/>
            <person name="Stursova M."/>
            <person name="Weitz H."/>
            <person name="Taylor A."/>
            <person name="Grigoriev I.V."/>
            <person name="Nagy L.G."/>
            <person name="Martin F."/>
            <person name="Kauserud H."/>
        </authorList>
    </citation>
    <scope>NUCLEOTIDE SEQUENCE</scope>
    <source>
        <strain evidence="2">CBHHK067</strain>
    </source>
</reference>
<feature type="signal peptide" evidence="1">
    <location>
        <begin position="1"/>
        <end position="18"/>
    </location>
</feature>
<accession>A0AAD7M8C4</accession>
<feature type="chain" id="PRO_5042074765" description="Secreted protein" evidence="1">
    <location>
        <begin position="19"/>
        <end position="105"/>
    </location>
</feature>
<sequence length="105" mass="11844">MLEQSLALLARCLWLVDASHGRRLRETHPWRYGFRATGKRLCQPYSIRGSSRVVRGLPILEAIHGRSHTNPTAASTGHYKILLPESRSTIIVLFLFSSTRSPSCQ</sequence>
<dbReference type="AlphaFoldDB" id="A0AAD7M8C4"/>
<evidence type="ECO:0008006" key="4">
    <source>
        <dbReference type="Google" id="ProtNLM"/>
    </source>
</evidence>